<dbReference type="InterPro" id="IPR054300">
    <property type="entry name" value="OB_DPOA2"/>
</dbReference>
<keyword evidence="5" id="KW-0539">Nucleus</keyword>
<dbReference type="Gene3D" id="3.60.21.60">
    <property type="match status" value="2"/>
</dbReference>
<reference evidence="10 11" key="1">
    <citation type="journal article" date="2018" name="Nat. Microbiol.">
        <title>Leveraging single-cell genomics to expand the fungal tree of life.</title>
        <authorList>
            <person name="Ahrendt S.R."/>
            <person name="Quandt C.A."/>
            <person name="Ciobanu D."/>
            <person name="Clum A."/>
            <person name="Salamov A."/>
            <person name="Andreopoulos B."/>
            <person name="Cheng J.F."/>
            <person name="Woyke T."/>
            <person name="Pelin A."/>
            <person name="Henrissat B."/>
            <person name="Reynolds N.K."/>
            <person name="Benny G.L."/>
            <person name="Smith M.E."/>
            <person name="James T.Y."/>
            <person name="Grigoriev I.V."/>
        </authorList>
    </citation>
    <scope>NUCLEOTIDE SEQUENCE [LARGE SCALE GENOMIC DNA]</scope>
    <source>
        <strain evidence="10 11">ATCC 52028</strain>
    </source>
</reference>
<dbReference type="Pfam" id="PF04042">
    <property type="entry name" value="DNA_pol_E_B"/>
    <property type="match status" value="1"/>
</dbReference>
<accession>A0A4P9WXD1</accession>
<dbReference type="EMBL" id="ML009114">
    <property type="protein sequence ID" value="RKO98129.1"/>
    <property type="molecule type" value="Genomic_DNA"/>
</dbReference>
<evidence type="ECO:0000313" key="10">
    <source>
        <dbReference type="Proteomes" id="UP000268535"/>
    </source>
</evidence>
<comment type="subcellular location">
    <subcellularLocation>
        <location evidence="1">Nucleus</location>
    </subcellularLocation>
</comment>
<reference evidence="8" key="3">
    <citation type="submission" date="2018-08" db="EMBL/GenBank/DDBJ databases">
        <title>Leveraging single-cell genomics to expand the Fungal Tree of Life.</title>
        <authorList>
            <consortium name="DOE Joint Genome Institute"/>
            <person name="Ahrendt S.R."/>
            <person name="Quandt C.A."/>
            <person name="Ciobanu D."/>
            <person name="Clum A."/>
            <person name="Salamov A."/>
            <person name="Andreopoulos B."/>
            <person name="Cheng J.-F."/>
            <person name="Woyke T."/>
            <person name="Pelin A."/>
            <person name="Henrissat B."/>
            <person name="Reynolds N."/>
            <person name="Benny G.L."/>
            <person name="Smith M.E."/>
            <person name="James T.Y."/>
            <person name="Grigoriev I.V."/>
        </authorList>
    </citation>
    <scope>NUCLEOTIDE SEQUENCE</scope>
    <source>
        <strain evidence="8">ATCC 52028</strain>
    </source>
</reference>
<dbReference type="PIRSF" id="PIRSF018300">
    <property type="entry name" value="DNA_pol_alph_2"/>
    <property type="match status" value="1"/>
</dbReference>
<protein>
    <recommendedName>
        <fullName evidence="3">DNA polymerase alpha subunit B</fullName>
    </recommendedName>
</protein>
<evidence type="ECO:0000256" key="2">
    <source>
        <dbReference type="ARBA" id="ARBA00007299"/>
    </source>
</evidence>
<dbReference type="EMBL" id="ML014223">
    <property type="protein sequence ID" value="RKP00318.1"/>
    <property type="molecule type" value="Genomic_DNA"/>
</dbReference>
<feature type="domain" description="DNA polymerase alpha subunit B OB" evidence="7">
    <location>
        <begin position="2"/>
        <end position="89"/>
    </location>
</feature>
<evidence type="ECO:0000256" key="4">
    <source>
        <dbReference type="ARBA" id="ARBA00022705"/>
    </source>
</evidence>
<keyword evidence="4" id="KW-0235">DNA replication</keyword>
<evidence type="ECO:0000256" key="3">
    <source>
        <dbReference type="ARBA" id="ARBA00018596"/>
    </source>
</evidence>
<evidence type="ECO:0000313" key="8">
    <source>
        <dbReference type="EMBL" id="RKO98129.1"/>
    </source>
</evidence>
<dbReference type="GO" id="GO:0003677">
    <property type="term" value="F:DNA binding"/>
    <property type="evidence" value="ECO:0007669"/>
    <property type="project" value="InterPro"/>
</dbReference>
<sequence length="380" mass="40530">ALGNPAQSSQEPILAVGRIFCDALAQDAKLNPKSLVLETSRALGSGQRVPLDMGPLATRGTGYAVFPGQFVGVEGSNPSGKQFCVTRLIDPPLAPRTNISVQNLMEMYAPVAADGSPLPNAAQPMKLLVAMGPYTLDRDLLYEPLEALVTEVVAQHQPDILLLQGPFVDAKHPLVAQGQVHVDLDTLFREQIGARLTRLLAAKPGMKLVLVPSVRDACTEWCVFPQPPLASVLKRSRAAQRRAELGIPPEAALFPNPVQFTINDALIAVSNNDILMHLSAEELAVQPTTAPGARLPRLFRHVLAQRAFYPLFPPASRTDANLDLARLEAVTLQATPDLLVLGSQLVPVATEVAGCLCLNPGSVAKPAAGGTYQLVTVYPP</sequence>
<evidence type="ECO:0000313" key="11">
    <source>
        <dbReference type="Proteomes" id="UP000274922"/>
    </source>
</evidence>
<dbReference type="GO" id="GO:0005658">
    <property type="term" value="C:alpha DNA polymerase:primase complex"/>
    <property type="evidence" value="ECO:0007669"/>
    <property type="project" value="TreeGrafter"/>
</dbReference>
<dbReference type="InterPro" id="IPR007185">
    <property type="entry name" value="DNA_pol_a/d/e_bsu"/>
</dbReference>
<dbReference type="InterPro" id="IPR029052">
    <property type="entry name" value="Metallo-depent_PP-like"/>
</dbReference>
<comment type="similarity">
    <text evidence="2">Belongs to the DNA polymerase alpha subunit B family.</text>
</comment>
<evidence type="ECO:0000313" key="9">
    <source>
        <dbReference type="EMBL" id="RKP00318.1"/>
    </source>
</evidence>
<feature type="domain" description="DNA polymerase alpha/delta/epsilon subunit B" evidence="6">
    <location>
        <begin position="128"/>
        <end position="345"/>
    </location>
</feature>
<feature type="non-terminal residue" evidence="8">
    <location>
        <position position="1"/>
    </location>
</feature>
<dbReference type="InterPro" id="IPR016722">
    <property type="entry name" value="DNA_pol_alpha_bsu"/>
</dbReference>
<feature type="non-terminal residue" evidence="8">
    <location>
        <position position="380"/>
    </location>
</feature>
<reference evidence="9" key="2">
    <citation type="submission" date="2018-04" db="EMBL/GenBank/DDBJ databases">
        <title>Leveraging single-cell genomics to expand the Fungal Tree of Life.</title>
        <authorList>
            <consortium name="DOE Joint Genome Institute"/>
            <person name="Ahrendt S.R."/>
            <person name="Quandt C.A."/>
            <person name="Ciobanu D."/>
            <person name="Clum A."/>
            <person name="Salamov A."/>
            <person name="Andreopoulos B."/>
            <person name="Cheng J.-F."/>
            <person name="Woyke T."/>
            <person name="Pelin A."/>
            <person name="Henrissat B."/>
            <person name="Benny G.L."/>
            <person name="Smith M.E."/>
            <person name="James T.Y."/>
            <person name="Grigoriev I.V."/>
        </authorList>
    </citation>
    <scope>NUCLEOTIDE SEQUENCE</scope>
    <source>
        <strain evidence="9">ATCC 52028</strain>
    </source>
</reference>
<dbReference type="PANTHER" id="PTHR23061">
    <property type="entry name" value="DNA POLYMERASE 2 ALPHA 70 KDA SUBUNIT"/>
    <property type="match status" value="1"/>
</dbReference>
<evidence type="ECO:0000259" key="7">
    <source>
        <dbReference type="Pfam" id="PF22062"/>
    </source>
</evidence>
<name>A0A4P9WXD1_9FUNG</name>
<evidence type="ECO:0000259" key="6">
    <source>
        <dbReference type="Pfam" id="PF04042"/>
    </source>
</evidence>
<evidence type="ECO:0000256" key="1">
    <source>
        <dbReference type="ARBA" id="ARBA00004123"/>
    </source>
</evidence>
<keyword evidence="11" id="KW-1185">Reference proteome</keyword>
<dbReference type="Proteomes" id="UP000274922">
    <property type="component" value="Unassembled WGS sequence"/>
</dbReference>
<dbReference type="STRING" id="1555241.A0A4P9WXD1"/>
<dbReference type="AlphaFoldDB" id="A0A4P9WXD1"/>
<gene>
    <name evidence="8" type="ORF">CAUPRSCDRAFT_2616</name>
    <name evidence="9" type="ORF">CXG81DRAFT_4600</name>
</gene>
<proteinExistence type="inferred from homology"/>
<dbReference type="OrthoDB" id="336885at2759"/>
<organism evidence="8 10">
    <name type="scientific">Caulochytrium protostelioides</name>
    <dbReference type="NCBI Taxonomy" id="1555241"/>
    <lineage>
        <taxon>Eukaryota</taxon>
        <taxon>Fungi</taxon>
        <taxon>Fungi incertae sedis</taxon>
        <taxon>Chytridiomycota</taxon>
        <taxon>Chytridiomycota incertae sedis</taxon>
        <taxon>Chytridiomycetes</taxon>
        <taxon>Caulochytriales</taxon>
        <taxon>Caulochytriaceae</taxon>
        <taxon>Caulochytrium</taxon>
    </lineage>
</organism>
<dbReference type="GO" id="GO:0006270">
    <property type="term" value="P:DNA replication initiation"/>
    <property type="evidence" value="ECO:0007669"/>
    <property type="project" value="TreeGrafter"/>
</dbReference>
<dbReference type="Proteomes" id="UP000268535">
    <property type="component" value="Unassembled WGS sequence"/>
</dbReference>
<dbReference type="Pfam" id="PF22062">
    <property type="entry name" value="OB_DPOA2"/>
    <property type="match status" value="1"/>
</dbReference>
<dbReference type="PANTHER" id="PTHR23061:SF12">
    <property type="entry name" value="DNA POLYMERASE ALPHA SUBUNIT B"/>
    <property type="match status" value="1"/>
</dbReference>
<evidence type="ECO:0000256" key="5">
    <source>
        <dbReference type="ARBA" id="ARBA00023242"/>
    </source>
</evidence>
<dbReference type="SUPFAM" id="SSF56300">
    <property type="entry name" value="Metallo-dependent phosphatases"/>
    <property type="match status" value="1"/>
</dbReference>